<sequence>MIDRTVLSRRRLLAGLGGAAAGLAIGAPALARSAAAAPPGAGQATGNGWPAVKSGQVRNHRIEGSDTAVALLPGATATVLLHVARRFHYDVDELAAGEAAGHHSSAADGTAAGVNFRSGTALALRPDSYPAGAGGNLYPQQIAMVRDILAECDGVVRWGGDDVSRPMEGAFYIDVPPGDARLKRLAARLAGWAKEPGQGAGVVVDPAAPDRLRAAVALRRTQTARR</sequence>
<proteinExistence type="predicted"/>
<dbReference type="OrthoDB" id="3631190at2"/>
<reference evidence="2 3" key="1">
    <citation type="submission" date="2019-02" db="EMBL/GenBank/DDBJ databases">
        <title>Sequencing the genomes of 1000 actinobacteria strains.</title>
        <authorList>
            <person name="Klenk H.-P."/>
        </authorList>
    </citation>
    <scope>NUCLEOTIDE SEQUENCE [LARGE SCALE GENOMIC DNA]</scope>
    <source>
        <strain evidence="2 3">DSM 45162</strain>
    </source>
</reference>
<keyword evidence="3" id="KW-1185">Reference proteome</keyword>
<dbReference type="AlphaFoldDB" id="A0A4Q7ZF30"/>
<comment type="caution">
    <text evidence="2">The sequence shown here is derived from an EMBL/GenBank/DDBJ whole genome shotgun (WGS) entry which is preliminary data.</text>
</comment>
<dbReference type="InterPro" id="IPR006311">
    <property type="entry name" value="TAT_signal"/>
</dbReference>
<dbReference type="Proteomes" id="UP000292564">
    <property type="component" value="Unassembled WGS sequence"/>
</dbReference>
<feature type="signal peptide" evidence="1">
    <location>
        <begin position="1"/>
        <end position="31"/>
    </location>
</feature>
<protein>
    <recommendedName>
        <fullName evidence="4">Secreted protein</fullName>
    </recommendedName>
</protein>
<dbReference type="PROSITE" id="PS51318">
    <property type="entry name" value="TAT"/>
    <property type="match status" value="1"/>
</dbReference>
<keyword evidence="1" id="KW-0732">Signal</keyword>
<evidence type="ECO:0000313" key="3">
    <source>
        <dbReference type="Proteomes" id="UP000292564"/>
    </source>
</evidence>
<evidence type="ECO:0008006" key="4">
    <source>
        <dbReference type="Google" id="ProtNLM"/>
    </source>
</evidence>
<name>A0A4Q7ZF30_9ACTN</name>
<accession>A0A4Q7ZF30</accession>
<feature type="chain" id="PRO_5038422130" description="Secreted protein" evidence="1">
    <location>
        <begin position="32"/>
        <end position="226"/>
    </location>
</feature>
<evidence type="ECO:0000313" key="2">
    <source>
        <dbReference type="EMBL" id="RZU48695.1"/>
    </source>
</evidence>
<evidence type="ECO:0000256" key="1">
    <source>
        <dbReference type="SAM" id="SignalP"/>
    </source>
</evidence>
<dbReference type="EMBL" id="SHKY01000001">
    <property type="protein sequence ID" value="RZU48695.1"/>
    <property type="molecule type" value="Genomic_DNA"/>
</dbReference>
<organism evidence="2 3">
    <name type="scientific">Krasilnikovia cinnamomea</name>
    <dbReference type="NCBI Taxonomy" id="349313"/>
    <lineage>
        <taxon>Bacteria</taxon>
        <taxon>Bacillati</taxon>
        <taxon>Actinomycetota</taxon>
        <taxon>Actinomycetes</taxon>
        <taxon>Micromonosporales</taxon>
        <taxon>Micromonosporaceae</taxon>
        <taxon>Krasilnikovia</taxon>
    </lineage>
</organism>
<gene>
    <name evidence="2" type="ORF">EV385_0413</name>
</gene>
<dbReference type="RefSeq" id="WP_130507900.1">
    <property type="nucleotide sequence ID" value="NZ_SHKY01000001.1"/>
</dbReference>